<keyword evidence="4" id="KW-1185">Reference proteome</keyword>
<proteinExistence type="predicted"/>
<dbReference type="Pfam" id="PF13560">
    <property type="entry name" value="HTH_31"/>
    <property type="match status" value="1"/>
</dbReference>
<evidence type="ECO:0000259" key="2">
    <source>
        <dbReference type="SMART" id="SM00530"/>
    </source>
</evidence>
<name>A0A5R9EG72_9ACTN</name>
<dbReference type="EMBL" id="VAWE01000001">
    <property type="protein sequence ID" value="TLQ48155.1"/>
    <property type="molecule type" value="Genomic_DNA"/>
</dbReference>
<feature type="region of interest" description="Disordered" evidence="1">
    <location>
        <begin position="28"/>
        <end position="57"/>
    </location>
</feature>
<dbReference type="InterPro" id="IPR010982">
    <property type="entry name" value="Lambda_DNA-bd_dom_sf"/>
</dbReference>
<gene>
    <name evidence="3" type="ORF">FEF34_11825</name>
</gene>
<dbReference type="OrthoDB" id="3669136at2"/>
<feature type="compositionally biased region" description="Basic and acidic residues" evidence="1">
    <location>
        <begin position="28"/>
        <end position="38"/>
    </location>
</feature>
<sequence>MGDAPSRSACTRAGGAVYARGRVAAVRDDDAGAGREPVEPLGAAEPAGQRPEDEPGQGVVTAFGRQLKLFRTRAGLERAEFGKLVGYAAQSVASFEQGRRIPPSRFIDRADEVLDAGGVLKALKEEVARAQYPAFFRDAARLEAEALELFLYATQAVPGLLQTEEYTRALLAMRRPLLDEATIEQRVASRAARQDIFGRWPAPLMSFVIDEAVLRRPYGGTVVLRGVLEQILLIGQKRNVEIQVMPVSREDNAGVDGPFTLITTRTGDHVAYLEVQGRSILLTDRNEVRSVAARHGIIRSQALTPQETTELVEKLLGEL</sequence>
<protein>
    <submittedName>
        <fullName evidence="3">Helix-turn-helix domain-containing protein</fullName>
    </submittedName>
</protein>
<evidence type="ECO:0000313" key="4">
    <source>
        <dbReference type="Proteomes" id="UP000305921"/>
    </source>
</evidence>
<dbReference type="Proteomes" id="UP000305921">
    <property type="component" value="Unassembled WGS sequence"/>
</dbReference>
<dbReference type="InterPro" id="IPR043917">
    <property type="entry name" value="DUF5753"/>
</dbReference>
<dbReference type="GO" id="GO:0003677">
    <property type="term" value="F:DNA binding"/>
    <property type="evidence" value="ECO:0007669"/>
    <property type="project" value="InterPro"/>
</dbReference>
<reference evidence="3 4" key="1">
    <citation type="submission" date="2019-05" db="EMBL/GenBank/DDBJ databases">
        <title>Streptomyces marianii sp. nov., a novel marine actinomycete from southern coast of India.</title>
        <authorList>
            <person name="Iniyan A.M."/>
            <person name="Wink J."/>
            <person name="Ramprasad E."/>
            <person name="Ramana C.V."/>
            <person name="Bunk B."/>
            <person name="Sproer C."/>
            <person name="Joseph F.-J.R.S."/>
            <person name="Vincent S.G.P."/>
        </authorList>
    </citation>
    <scope>NUCLEOTIDE SEQUENCE [LARGE SCALE GENOMIC DNA]</scope>
    <source>
        <strain evidence="3 4">ICN19</strain>
    </source>
</reference>
<accession>A0A5R9EG72</accession>
<dbReference type="AlphaFoldDB" id="A0A5R9EG72"/>
<evidence type="ECO:0000256" key="1">
    <source>
        <dbReference type="SAM" id="MobiDB-lite"/>
    </source>
</evidence>
<evidence type="ECO:0000313" key="3">
    <source>
        <dbReference type="EMBL" id="TLQ48155.1"/>
    </source>
</evidence>
<organism evidence="3 4">
    <name type="scientific">Streptomyces marianii</name>
    <dbReference type="NCBI Taxonomy" id="1817406"/>
    <lineage>
        <taxon>Bacteria</taxon>
        <taxon>Bacillati</taxon>
        <taxon>Actinomycetota</taxon>
        <taxon>Actinomycetes</taxon>
        <taxon>Kitasatosporales</taxon>
        <taxon>Streptomycetaceae</taxon>
        <taxon>Streptomyces</taxon>
    </lineage>
</organism>
<dbReference type="SUPFAM" id="SSF47413">
    <property type="entry name" value="lambda repressor-like DNA-binding domains"/>
    <property type="match status" value="1"/>
</dbReference>
<feature type="domain" description="HTH cro/C1-type" evidence="2">
    <location>
        <begin position="66"/>
        <end position="121"/>
    </location>
</feature>
<dbReference type="SMART" id="SM00530">
    <property type="entry name" value="HTH_XRE"/>
    <property type="match status" value="1"/>
</dbReference>
<dbReference type="Gene3D" id="1.10.260.40">
    <property type="entry name" value="lambda repressor-like DNA-binding domains"/>
    <property type="match status" value="1"/>
</dbReference>
<comment type="caution">
    <text evidence="3">The sequence shown here is derived from an EMBL/GenBank/DDBJ whole genome shotgun (WGS) entry which is preliminary data.</text>
</comment>
<dbReference type="Pfam" id="PF19054">
    <property type="entry name" value="DUF5753"/>
    <property type="match status" value="1"/>
</dbReference>
<dbReference type="InterPro" id="IPR001387">
    <property type="entry name" value="Cro/C1-type_HTH"/>
</dbReference>